<accession>E0SSW7</accession>
<dbReference type="AlphaFoldDB" id="E0SSW7"/>
<dbReference type="InterPro" id="IPR011330">
    <property type="entry name" value="Glyco_hydro/deAcase_b/a-brl"/>
</dbReference>
<sequence length="1136" mass="127771">MFNNGKTILVVIMISLLILSIPIFTLITLSSIEGQEPIYLAFIWHFHQPWYLDEYNSSFLLPWVRMHSIGNYFKMAYILSKYPSVKVVFTFPGSLLKQLELYLSGIKDYRLIISEKIAYGESLSIDEKIDMLRIPGGFFDINWNRIVDIVPRYRELRDRVQMAFNIYMNLPEDSMKRAVVSEFSEQDFIDLASLFNLFWIDPQILRELYPDIYNLRVKALSSNSIHFTRDDLVRILNVHRDIMSRIIDMYKQLARSGQIELIPVPYSHPLAPIITDFGWFEDFEIHVEKSLDLFKYYFSYEPKGIWPAEQAINDYAAKIFAEKGFLWTVTDQSILSKSGIDGSDPRNYCYPWKATYGDSAIYVFFRDTELSNLISFTYSNWDPVQAVNDLLNKVISRGRQAGAGSIVVIALDGENPWENYEEFGDVFLNTLYSKISELQNQGIIRTVLPSDYISTHSEYAKKLPIGMRIYLDLAGRDISDIPQNYFRDAYGELPRKSVMAQLGEGSWAGGELAIWIGQRQENAAWMLLAKAREDLLKTLNATTIREVSIINPLAVEYLLRAEASDWFWWYGGDGGGTFPANPLFKGYLRSMYRALGVNPPQYLLGDFNPDATPSWTLNIESPKSIETPPKIDGNINIIEWRNSLNISVGYPVPYVLVGMDSDNIYIATMFNTSEINQIGIAIYFTNMYRSVSPYNPGYNALPRCGNTPLGMGLFYEIYIDIAKSIAIVSVADGRGGWIELFKVNQIVVTNNSIELAVPWKYLSLSPGDVSYSVVAVCRGIDLVASSQRLGGTHYLVIPRPIASTTGKVILDIKDPIGDDNGTGTYVYPKNAVFKPGVFDLTGFKVIDQGDKLIFYVYVRDLGGNPWNGPNGFSLQYVQIYVRTTLGVAGKTNTFGLNANLTEDSAWHFALLLAPGWGSDPVPIGERAALVYFNGTTVVQDGILSVYTDVASNAIIAEVAKMVLPDVENAGKWIYTVVLTSYDGYGTDRIRSFSIEATEWVVGVGKDLAVATALGVVPRIMDLLAPSAELQYTMLNSFIADLKTGKAVLAQISGINASMAIEQAKPITITYTTLVERSYTTTRTMTETVTTYSISTIREVVREYDRGFILVLTMLMLGIGIAIGFLVTRLIINRRRI</sequence>
<keyword evidence="2 3" id="KW-0119">Carbohydrate metabolism</keyword>
<keyword evidence="4" id="KW-0472">Membrane</keyword>
<keyword evidence="8" id="KW-1185">Reference proteome</keyword>
<gene>
    <name evidence="7" type="ordered locus">Igag_0687</name>
</gene>
<dbReference type="PANTHER" id="PTHR36306">
    <property type="entry name" value="ALPHA-AMYLASE-RELATED-RELATED"/>
    <property type="match status" value="1"/>
</dbReference>
<feature type="transmembrane region" description="Helical" evidence="4">
    <location>
        <begin position="1107"/>
        <end position="1131"/>
    </location>
</feature>
<dbReference type="SUPFAM" id="SSF49344">
    <property type="entry name" value="CBD9-like"/>
    <property type="match status" value="1"/>
</dbReference>
<dbReference type="GO" id="GO:0005975">
    <property type="term" value="P:carbohydrate metabolic process"/>
    <property type="evidence" value="ECO:0007669"/>
    <property type="project" value="InterPro"/>
</dbReference>
<dbReference type="Gene3D" id="3.20.110.10">
    <property type="entry name" value="Glycoside hydrolase 38, N terminal domain"/>
    <property type="match status" value="1"/>
</dbReference>
<dbReference type="InterPro" id="IPR004300">
    <property type="entry name" value="Glyco_hydro_57_N"/>
</dbReference>
<feature type="domain" description="Glucodextranase-like C-terminal" evidence="6">
    <location>
        <begin position="809"/>
        <end position="1046"/>
    </location>
</feature>
<proteinExistence type="inferred from homology"/>
<keyword evidence="7" id="KW-0378">Hydrolase</keyword>
<dbReference type="CAZy" id="GH57">
    <property type="family name" value="Glycoside Hydrolase Family 57"/>
</dbReference>
<comment type="similarity">
    <text evidence="1 3">Belongs to the glycosyl hydrolase 57 family.</text>
</comment>
<dbReference type="CDD" id="cd10796">
    <property type="entry name" value="GH57N_APU"/>
    <property type="match status" value="1"/>
</dbReference>
<evidence type="ECO:0000313" key="7">
    <source>
        <dbReference type="EMBL" id="ADM27517.1"/>
    </source>
</evidence>
<dbReference type="InterPro" id="IPR027291">
    <property type="entry name" value="Glyco_hydro_38_N_sf"/>
</dbReference>
<evidence type="ECO:0000256" key="1">
    <source>
        <dbReference type="ARBA" id="ARBA00006821"/>
    </source>
</evidence>
<evidence type="ECO:0000259" key="5">
    <source>
        <dbReference type="Pfam" id="PF03065"/>
    </source>
</evidence>
<feature type="transmembrane region" description="Helical" evidence="4">
    <location>
        <begin position="7"/>
        <end position="29"/>
    </location>
</feature>
<dbReference type="EMBL" id="CP002098">
    <property type="protein sequence ID" value="ADM27517.1"/>
    <property type="molecule type" value="Genomic_DNA"/>
</dbReference>
<evidence type="ECO:0000259" key="6">
    <source>
        <dbReference type="Pfam" id="PF09985"/>
    </source>
</evidence>
<reference evidence="7 8" key="1">
    <citation type="journal article" date="2010" name="Stand. Genomic Sci.">
        <title>Complete genome sequence of Ignisphaera aggregans type strain (AQ1.S1).</title>
        <authorList>
            <person name="Goker M."/>
            <person name="Held B."/>
            <person name="Lapidus A."/>
            <person name="Nolan M."/>
            <person name="Spring S."/>
            <person name="Yasawong M."/>
            <person name="Lucas S."/>
            <person name="Glavina Del Rio T."/>
            <person name="Tice H."/>
            <person name="Cheng J.F."/>
            <person name="Goodwin L."/>
            <person name="Tapia R."/>
            <person name="Pitluck S."/>
            <person name="Liolios K."/>
            <person name="Ivanova N."/>
            <person name="Mavromatis K."/>
            <person name="Mikhailova N."/>
            <person name="Pati A."/>
            <person name="Chen A."/>
            <person name="Palaniappan K."/>
            <person name="Brambilla E."/>
            <person name="Land M."/>
            <person name="Hauser L."/>
            <person name="Chang Y.J."/>
            <person name="Jeffries C.D."/>
            <person name="Brettin T."/>
            <person name="Detter J.C."/>
            <person name="Han C."/>
            <person name="Rohde M."/>
            <person name="Sikorski J."/>
            <person name="Woyke T."/>
            <person name="Bristow J."/>
            <person name="Eisen J.A."/>
            <person name="Markowitz V."/>
            <person name="Hugenholtz P."/>
            <person name="Kyrpides N.C."/>
            <person name="Klenk H.P."/>
        </authorList>
    </citation>
    <scope>NUCLEOTIDE SEQUENCE [LARGE SCALE GENOMIC DNA]</scope>
    <source>
        <strain evidence="8">DSM 17230 / JCM 13409 / AQ1.S1</strain>
    </source>
</reference>
<evidence type="ECO:0000313" key="8">
    <source>
        <dbReference type="Proteomes" id="UP000001304"/>
    </source>
</evidence>
<organism evidence="7 8">
    <name type="scientific">Ignisphaera aggregans (strain DSM 17230 / JCM 13409 / AQ1.S1)</name>
    <dbReference type="NCBI Taxonomy" id="583356"/>
    <lineage>
        <taxon>Archaea</taxon>
        <taxon>Thermoproteota</taxon>
        <taxon>Thermoprotei</taxon>
        <taxon>Desulfurococcales</taxon>
        <taxon>Desulfurococcaceae</taxon>
        <taxon>Ignisphaera</taxon>
    </lineage>
</organism>
<dbReference type="BioCyc" id="IAGG583356:GHAH-683-MONOMER"/>
<evidence type="ECO:0000256" key="3">
    <source>
        <dbReference type="RuleBase" id="RU361196"/>
    </source>
</evidence>
<keyword evidence="4" id="KW-0812">Transmembrane</keyword>
<evidence type="ECO:0000256" key="4">
    <source>
        <dbReference type="SAM" id="Phobius"/>
    </source>
</evidence>
<dbReference type="STRING" id="583356.Igag_0687"/>
<dbReference type="Proteomes" id="UP000001304">
    <property type="component" value="Chromosome"/>
</dbReference>
<dbReference type="CDD" id="cd09626">
    <property type="entry name" value="DOMON_glucodextranase_like"/>
    <property type="match status" value="1"/>
</dbReference>
<dbReference type="Gene3D" id="2.60.40.1190">
    <property type="match status" value="1"/>
</dbReference>
<dbReference type="InterPro" id="IPR052046">
    <property type="entry name" value="GH57_Enzymes"/>
</dbReference>
<protein>
    <submittedName>
        <fullName evidence="7">Glycoside hydrolase family 57</fullName>
    </submittedName>
</protein>
<dbReference type="HOGENOM" id="CLU_005603_0_0_2"/>
<dbReference type="KEGG" id="iag:Igag_0687"/>
<name>E0SSW7_IGNAA</name>
<feature type="domain" description="Glycoside hydrolase family 57 N-terminal" evidence="5">
    <location>
        <begin position="41"/>
        <end position="459"/>
    </location>
</feature>
<dbReference type="SUPFAM" id="SSF88713">
    <property type="entry name" value="Glycoside hydrolase/deacetylase"/>
    <property type="match status" value="1"/>
</dbReference>
<keyword evidence="4" id="KW-1133">Transmembrane helix</keyword>
<dbReference type="Pfam" id="PF09985">
    <property type="entry name" value="Glucodextran_C"/>
    <property type="match status" value="1"/>
</dbReference>
<evidence type="ECO:0000256" key="2">
    <source>
        <dbReference type="ARBA" id="ARBA00023277"/>
    </source>
</evidence>
<dbReference type="GO" id="GO:0016787">
    <property type="term" value="F:hydrolase activity"/>
    <property type="evidence" value="ECO:0007669"/>
    <property type="project" value="UniProtKB-KW"/>
</dbReference>
<dbReference type="InterPro" id="IPR019248">
    <property type="entry name" value="Glucodextran_C"/>
</dbReference>
<dbReference type="Pfam" id="PF03065">
    <property type="entry name" value="Glyco_hydro_57"/>
    <property type="match status" value="1"/>
</dbReference>
<dbReference type="PANTHER" id="PTHR36306:SF1">
    <property type="entry name" value="ALPHA-AMYLASE-RELATED"/>
    <property type="match status" value="1"/>
</dbReference>